<dbReference type="InterPro" id="IPR050772">
    <property type="entry name" value="Hydratase-Decarb/MhpD_sf"/>
</dbReference>
<proteinExistence type="predicted"/>
<protein>
    <submittedName>
        <fullName evidence="1">2-oxo-hept-3-ene-1,7-dioate hydratase</fullName>
    </submittedName>
</protein>
<gene>
    <name evidence="1" type="ORF">SAMN05878391_1786</name>
</gene>
<dbReference type="EMBL" id="OBQF01000004">
    <property type="protein sequence ID" value="SOC42882.1"/>
    <property type="molecule type" value="Genomic_DNA"/>
</dbReference>
<evidence type="ECO:0000313" key="2">
    <source>
        <dbReference type="Proteomes" id="UP000219412"/>
    </source>
</evidence>
<organism evidence="1 2">
    <name type="scientific">Salinicoccus kekensis</name>
    <dbReference type="NCBI Taxonomy" id="714307"/>
    <lineage>
        <taxon>Bacteria</taxon>
        <taxon>Bacillati</taxon>
        <taxon>Bacillota</taxon>
        <taxon>Bacilli</taxon>
        <taxon>Bacillales</taxon>
        <taxon>Staphylococcaceae</taxon>
        <taxon>Salinicoccus</taxon>
    </lineage>
</organism>
<dbReference type="InterPro" id="IPR036663">
    <property type="entry name" value="Fumarylacetoacetase_C_sf"/>
</dbReference>
<dbReference type="Gene3D" id="3.90.850.10">
    <property type="entry name" value="Fumarylacetoacetase-like, C-terminal domain"/>
    <property type="match status" value="1"/>
</dbReference>
<dbReference type="OrthoDB" id="9792137at2"/>
<reference evidence="2" key="1">
    <citation type="submission" date="2017-08" db="EMBL/GenBank/DDBJ databases">
        <authorList>
            <person name="Varghese N."/>
            <person name="Submissions S."/>
        </authorList>
    </citation>
    <scope>NUCLEOTIDE SEQUENCE [LARGE SCALE GENOMIC DNA]</scope>
    <source>
        <strain evidence="2">DSM 23173</strain>
    </source>
</reference>
<dbReference type="AlphaFoldDB" id="A0A285UM36"/>
<keyword evidence="2" id="KW-1185">Reference proteome</keyword>
<dbReference type="GO" id="GO:0005737">
    <property type="term" value="C:cytoplasm"/>
    <property type="evidence" value="ECO:0007669"/>
    <property type="project" value="TreeGrafter"/>
</dbReference>
<accession>A0A285UM36</accession>
<evidence type="ECO:0000313" key="1">
    <source>
        <dbReference type="EMBL" id="SOC42882.1"/>
    </source>
</evidence>
<dbReference type="PANTHER" id="PTHR30143">
    <property type="entry name" value="ACID HYDRATASE"/>
    <property type="match status" value="1"/>
</dbReference>
<dbReference type="SUPFAM" id="SSF56529">
    <property type="entry name" value="FAH"/>
    <property type="match status" value="1"/>
</dbReference>
<sequence length="248" mass="27619">MSAADELYEAYVGRAPLALGSIGVESLEEAYQIQDRILEMKINDNDETLRGYKISLTSEETQKMFNHDEPLYGALTNRNLVNNARYSDYNAPRLEMEIAFLVQEDLSVEDTAEDIIRKCLIAPGLEIPDGRYEDWFPNASKYEIVADSAVAGGMTFGQSDFSTYEKLDDIKGTLTLDGEMIKEGRSSEVMGHPAKAVKWLVEKLHAHGKIVEAGKVISSGTFNLPVDLEKGYYEAEFENVGTVTLDVK</sequence>
<dbReference type="PANTHER" id="PTHR30143:SF0">
    <property type="entry name" value="2-KETO-4-PENTENOATE HYDRATASE"/>
    <property type="match status" value="1"/>
</dbReference>
<dbReference type="RefSeq" id="WP_097041259.1">
    <property type="nucleotide sequence ID" value="NZ_OBQF01000004.1"/>
</dbReference>
<dbReference type="GO" id="GO:0008684">
    <property type="term" value="F:2-oxopent-4-enoate hydratase activity"/>
    <property type="evidence" value="ECO:0007669"/>
    <property type="project" value="TreeGrafter"/>
</dbReference>
<name>A0A285UM36_9STAP</name>
<dbReference type="Proteomes" id="UP000219412">
    <property type="component" value="Unassembled WGS sequence"/>
</dbReference>